<dbReference type="EMBL" id="ACEQ02000019">
    <property type="protein sequence ID" value="EEZ75296.1"/>
    <property type="molecule type" value="Genomic_DNA"/>
</dbReference>
<dbReference type="AlphaFoldDB" id="D0WAR8"/>
<sequence>MPGQVEKLILLHYVRDYVRGIAAVSRPCRCTKTTNLPATPRTLAARKCGRLQTICSHRYRIYTGPI</sequence>
<comment type="caution">
    <text evidence="1">The sequence shown here is derived from an EMBL/GenBank/DDBJ whole genome shotgun (WGS) entry which is preliminary data.</text>
</comment>
<protein>
    <submittedName>
        <fullName evidence="1">Uncharacterized protein</fullName>
    </submittedName>
</protein>
<evidence type="ECO:0000313" key="1">
    <source>
        <dbReference type="EMBL" id="EEZ75296.1"/>
    </source>
</evidence>
<accession>D0WAR8</accession>
<reference evidence="1 2" key="1">
    <citation type="submission" date="2009-10" db="EMBL/GenBank/DDBJ databases">
        <authorList>
            <person name="Weinstock G."/>
            <person name="Sodergren E."/>
            <person name="Clifton S."/>
            <person name="Fulton L."/>
            <person name="Fulton B."/>
            <person name="Courtney L."/>
            <person name="Fronick C."/>
            <person name="Harrison M."/>
            <person name="Strong C."/>
            <person name="Farmer C."/>
            <person name="Delahaunty K."/>
            <person name="Markovic C."/>
            <person name="Hall O."/>
            <person name="Minx P."/>
            <person name="Tomlinson C."/>
            <person name="Mitreva M."/>
            <person name="Nelson J."/>
            <person name="Hou S."/>
            <person name="Wollam A."/>
            <person name="Pepin K.H."/>
            <person name="Johnson M."/>
            <person name="Bhonagiri V."/>
            <person name="Nash W.E."/>
            <person name="Warren W."/>
            <person name="Chinwalla A."/>
            <person name="Mardis E.R."/>
            <person name="Wilson R.K."/>
        </authorList>
    </citation>
    <scope>NUCLEOTIDE SEQUENCE [LARGE SCALE GENOMIC DNA]</scope>
    <source>
        <strain evidence="1 2">ATCC 23970</strain>
    </source>
</reference>
<organism evidence="1 2">
    <name type="scientific">Neisseria lactamica ATCC 23970</name>
    <dbReference type="NCBI Taxonomy" id="546265"/>
    <lineage>
        <taxon>Bacteria</taxon>
        <taxon>Pseudomonadati</taxon>
        <taxon>Pseudomonadota</taxon>
        <taxon>Betaproteobacteria</taxon>
        <taxon>Neisseriales</taxon>
        <taxon>Neisseriaceae</taxon>
        <taxon>Neisseria</taxon>
    </lineage>
</organism>
<proteinExistence type="predicted"/>
<gene>
    <name evidence="1" type="ORF">NEILACOT_04639</name>
</gene>
<evidence type="ECO:0000313" key="2">
    <source>
        <dbReference type="Proteomes" id="UP000003843"/>
    </source>
</evidence>
<dbReference type="Proteomes" id="UP000003843">
    <property type="component" value="Unassembled WGS sequence"/>
</dbReference>
<name>D0WAR8_NEILA</name>